<keyword evidence="5 6" id="KW-0408">Iron</keyword>
<reference evidence="10" key="1">
    <citation type="submission" date="2020-07" db="EMBL/GenBank/DDBJ databases">
        <title>Complete genome sequencing of Coprobacter sp. strain 2CBH44.</title>
        <authorList>
            <person name="Sakamoto M."/>
            <person name="Murakami T."/>
            <person name="Mori H."/>
        </authorList>
    </citation>
    <scope>NUCLEOTIDE SEQUENCE [LARGE SCALE GENOMIC DNA]</scope>
    <source>
        <strain evidence="10">2CBH44</strain>
    </source>
</reference>
<dbReference type="SUPFAM" id="SSF47240">
    <property type="entry name" value="Ferritin-like"/>
    <property type="match status" value="1"/>
</dbReference>
<protein>
    <recommendedName>
        <fullName evidence="7">Ferritin</fullName>
        <ecNumber evidence="7">1.16.3.2</ecNumber>
    </recommendedName>
</protein>
<dbReference type="EC" id="1.16.3.2" evidence="7"/>
<name>A0A7G1HY09_9BACT</name>
<feature type="domain" description="Ferritin-like diiron" evidence="8">
    <location>
        <begin position="1"/>
        <end position="145"/>
    </location>
</feature>
<dbReference type="EMBL" id="AP023322">
    <property type="protein sequence ID" value="BCI64536.1"/>
    <property type="molecule type" value="Genomic_DNA"/>
</dbReference>
<gene>
    <name evidence="9" type="primary">ftnA</name>
    <name evidence="9" type="ORF">Cop2CBH44_28890</name>
</gene>
<dbReference type="AlphaFoldDB" id="A0A7G1HY09"/>
<dbReference type="InterPro" id="IPR012347">
    <property type="entry name" value="Ferritin-like"/>
</dbReference>
<comment type="function">
    <text evidence="7">Iron-storage protein.</text>
</comment>
<feature type="binding site" evidence="6">
    <location>
        <position position="127"/>
    </location>
    <ligand>
        <name>Fe cation</name>
        <dbReference type="ChEBI" id="CHEBI:24875"/>
        <label>1</label>
    </ligand>
</feature>
<dbReference type="GO" id="GO:0008199">
    <property type="term" value="F:ferric iron binding"/>
    <property type="evidence" value="ECO:0007669"/>
    <property type="project" value="InterPro"/>
</dbReference>
<dbReference type="KEGG" id="copr:Cop2CBH44_28890"/>
<dbReference type="RefSeq" id="WP_021929700.1">
    <property type="nucleotide sequence ID" value="NZ_AP023322.1"/>
</dbReference>
<evidence type="ECO:0000259" key="8">
    <source>
        <dbReference type="PROSITE" id="PS50905"/>
    </source>
</evidence>
<dbReference type="Pfam" id="PF00210">
    <property type="entry name" value="Ferritin"/>
    <property type="match status" value="1"/>
</dbReference>
<keyword evidence="10" id="KW-1185">Reference proteome</keyword>
<keyword evidence="7" id="KW-0963">Cytoplasm</keyword>
<dbReference type="PANTHER" id="PTHR11431:SF127">
    <property type="entry name" value="BACTERIAL NON-HEME FERRITIN"/>
    <property type="match status" value="1"/>
</dbReference>
<dbReference type="PANTHER" id="PTHR11431">
    <property type="entry name" value="FERRITIN"/>
    <property type="match status" value="1"/>
</dbReference>
<dbReference type="InterPro" id="IPR008331">
    <property type="entry name" value="Ferritin_DPS_dom"/>
</dbReference>
<organism evidence="9 10">
    <name type="scientific">Coprobacter secundus subsp. similis</name>
    <dbReference type="NCBI Taxonomy" id="2751153"/>
    <lineage>
        <taxon>Bacteria</taxon>
        <taxon>Pseudomonadati</taxon>
        <taxon>Bacteroidota</taxon>
        <taxon>Bacteroidia</taxon>
        <taxon>Bacteroidales</taxon>
        <taxon>Barnesiellaceae</taxon>
        <taxon>Coprobacter</taxon>
    </lineage>
</organism>
<feature type="binding site" evidence="6">
    <location>
        <position position="53"/>
    </location>
    <ligand>
        <name>Fe cation</name>
        <dbReference type="ChEBI" id="CHEBI:24875"/>
        <label>1</label>
    </ligand>
</feature>
<evidence type="ECO:0000256" key="5">
    <source>
        <dbReference type="ARBA" id="ARBA00023004"/>
    </source>
</evidence>
<dbReference type="GO" id="GO:0004322">
    <property type="term" value="F:ferroxidase activity"/>
    <property type="evidence" value="ECO:0007669"/>
    <property type="project" value="TreeGrafter"/>
</dbReference>
<sequence>MLSKRVKEVLNAQINAEIWSAHFYLSMSLYFGGEGYRGFSRWMKKQYREDMTHAMQMMDYMIEQGDRVILQDITGIPTVFEDIVTTFEQALVHLVRITDAIDTLADVVEGENDKATRIFLDKYILGQVLAEARMNQILTQLKRMNQEIGVYMLDKELYEVCEIKR</sequence>
<proteinExistence type="inferred from homology"/>
<comment type="similarity">
    <text evidence="1 7">Belongs to the ferritin family. Prokaryotic subfamily.</text>
</comment>
<accession>A0A7G1HY09</accession>
<dbReference type="PROSITE" id="PS50905">
    <property type="entry name" value="FERRITIN_LIKE"/>
    <property type="match status" value="1"/>
</dbReference>
<dbReference type="InterPro" id="IPR001519">
    <property type="entry name" value="Ferritin"/>
</dbReference>
<evidence type="ECO:0000256" key="3">
    <source>
        <dbReference type="ARBA" id="ARBA00022723"/>
    </source>
</evidence>
<dbReference type="Gene3D" id="1.20.1260.10">
    <property type="match status" value="1"/>
</dbReference>
<evidence type="ECO:0000313" key="9">
    <source>
        <dbReference type="EMBL" id="BCI64536.1"/>
    </source>
</evidence>
<dbReference type="GO" id="GO:0008198">
    <property type="term" value="F:ferrous iron binding"/>
    <property type="evidence" value="ECO:0007669"/>
    <property type="project" value="TreeGrafter"/>
</dbReference>
<evidence type="ECO:0000313" key="10">
    <source>
        <dbReference type="Proteomes" id="UP000594042"/>
    </source>
</evidence>
<dbReference type="GO" id="GO:0006879">
    <property type="term" value="P:intracellular iron ion homeostasis"/>
    <property type="evidence" value="ECO:0007669"/>
    <property type="project" value="UniProtKB-KW"/>
</dbReference>
<keyword evidence="2 7" id="KW-0409">Iron storage</keyword>
<dbReference type="InterPro" id="IPR041719">
    <property type="entry name" value="Ferritin_prok"/>
</dbReference>
<dbReference type="InterPro" id="IPR009078">
    <property type="entry name" value="Ferritin-like_SF"/>
</dbReference>
<dbReference type="CDD" id="cd01055">
    <property type="entry name" value="Nonheme_Ferritin"/>
    <property type="match status" value="1"/>
</dbReference>
<evidence type="ECO:0000256" key="4">
    <source>
        <dbReference type="ARBA" id="ARBA00023002"/>
    </source>
</evidence>
<feature type="binding site" evidence="6">
    <location>
        <position position="17"/>
    </location>
    <ligand>
        <name>Fe cation</name>
        <dbReference type="ChEBI" id="CHEBI:24875"/>
        <label>1</label>
    </ligand>
</feature>
<evidence type="ECO:0000256" key="1">
    <source>
        <dbReference type="ARBA" id="ARBA00006950"/>
    </source>
</evidence>
<comment type="subcellular location">
    <subcellularLocation>
        <location evidence="7">Cytoplasm</location>
    </subcellularLocation>
</comment>
<evidence type="ECO:0000256" key="7">
    <source>
        <dbReference type="RuleBase" id="RU361145"/>
    </source>
</evidence>
<evidence type="ECO:0000256" key="6">
    <source>
        <dbReference type="PIRSR" id="PIRSR601519-1"/>
    </source>
</evidence>
<dbReference type="GO" id="GO:0006826">
    <property type="term" value="P:iron ion transport"/>
    <property type="evidence" value="ECO:0007669"/>
    <property type="project" value="InterPro"/>
</dbReference>
<dbReference type="GO" id="GO:0005829">
    <property type="term" value="C:cytosol"/>
    <property type="evidence" value="ECO:0007669"/>
    <property type="project" value="TreeGrafter"/>
</dbReference>
<evidence type="ECO:0000256" key="2">
    <source>
        <dbReference type="ARBA" id="ARBA00022434"/>
    </source>
</evidence>
<dbReference type="InterPro" id="IPR009040">
    <property type="entry name" value="Ferritin-like_diiron"/>
</dbReference>
<dbReference type="Proteomes" id="UP000594042">
    <property type="component" value="Chromosome"/>
</dbReference>
<keyword evidence="4" id="KW-0560">Oxidoreductase</keyword>
<comment type="catalytic activity">
    <reaction evidence="7">
        <text>4 Fe(2+) + O2 + 6 H2O = 4 iron(III) oxide-hydroxide + 12 H(+)</text>
        <dbReference type="Rhea" id="RHEA:11972"/>
        <dbReference type="ChEBI" id="CHEBI:15377"/>
        <dbReference type="ChEBI" id="CHEBI:15378"/>
        <dbReference type="ChEBI" id="CHEBI:15379"/>
        <dbReference type="ChEBI" id="CHEBI:29033"/>
        <dbReference type="ChEBI" id="CHEBI:78619"/>
        <dbReference type="EC" id="1.16.3.2"/>
    </reaction>
</comment>
<keyword evidence="3 6" id="KW-0479">Metal-binding</keyword>